<dbReference type="Proteomes" id="UP001085076">
    <property type="component" value="Miscellaneous, Linkage group lg02"/>
</dbReference>
<proteinExistence type="predicted"/>
<comment type="caution">
    <text evidence="3">The sequence shown here is derived from an EMBL/GenBank/DDBJ whole genome shotgun (WGS) entry which is preliminary data.</text>
</comment>
<feature type="domain" description="Transposase (putative) gypsy type" evidence="2">
    <location>
        <begin position="102"/>
        <end position="147"/>
    </location>
</feature>
<dbReference type="AlphaFoldDB" id="A0A9D5HN33"/>
<feature type="region of interest" description="Disordered" evidence="1">
    <location>
        <begin position="508"/>
        <end position="535"/>
    </location>
</feature>
<feature type="compositionally biased region" description="Basic and acidic residues" evidence="1">
    <location>
        <begin position="526"/>
        <end position="535"/>
    </location>
</feature>
<feature type="region of interest" description="Disordered" evidence="1">
    <location>
        <begin position="355"/>
        <end position="374"/>
    </location>
</feature>
<feature type="region of interest" description="Disordered" evidence="1">
    <location>
        <begin position="1"/>
        <end position="25"/>
    </location>
</feature>
<dbReference type="Pfam" id="PF04195">
    <property type="entry name" value="Transposase_28"/>
    <property type="match status" value="1"/>
</dbReference>
<feature type="compositionally biased region" description="Pro residues" evidence="1">
    <location>
        <begin position="512"/>
        <end position="522"/>
    </location>
</feature>
<sequence length="535" mass="59096">MPSATSSSSSSSHGSSIPSPSNPTVSVAILGEPRDIPIQGSRVHRASRAMARGSGTFISLLGQKDVDGLVERYEIDLSLFEIRVPCSGERTSSPREGEIAIYQDALSGGLRLPFSDFAKAILEEYRLCPSQLTPNSWRLLNGFVSFKKITDPMEDEDLSYVKGLLASYEGEVHPPLPRGRKKKEAASSKGVDTSKEEKKKRKRKEAEAGEAALLEKLRVADSVLRGPATQGKELLSEDIPFRDAASVKNVLMAMRLEQLSTKLLGAGREEATRQLFRSAMLTAHWADRVGILCQKDLAKIEASREEFAQLNSKVEDLEEKEKKQLAIIHTFEKDKAERLQQLAAIEKEKNDLAAKLESSEGSLQTAKEDIKRLQDDSSSLKKELKSAQDERTDAKWSLKLKVAELAAIQVKLEELKGERDTLKEDLASRQRTPKSDSQEMKDLIERADKLEKEVARLRAKAKEGATCIYSVVQHVGHHVPPADVLSMGLARVLKKFMELKELQLIKTLEAPAPAPSKPPIQVPPEVADRPEGPSS</sequence>
<dbReference type="EMBL" id="JAGGNH010000002">
    <property type="protein sequence ID" value="KAJ0981602.1"/>
    <property type="molecule type" value="Genomic_DNA"/>
</dbReference>
<evidence type="ECO:0000256" key="1">
    <source>
        <dbReference type="SAM" id="MobiDB-lite"/>
    </source>
</evidence>
<feature type="compositionally biased region" description="Low complexity" evidence="1">
    <location>
        <begin position="1"/>
        <end position="23"/>
    </location>
</feature>
<reference evidence="3" key="2">
    <citation type="journal article" date="2022" name="Hortic Res">
        <title>The genome of Dioscorea zingiberensis sheds light on the biosynthesis, origin and evolution of the medicinally important diosgenin saponins.</title>
        <authorList>
            <person name="Li Y."/>
            <person name="Tan C."/>
            <person name="Li Z."/>
            <person name="Guo J."/>
            <person name="Li S."/>
            <person name="Chen X."/>
            <person name="Wang C."/>
            <person name="Dai X."/>
            <person name="Yang H."/>
            <person name="Song W."/>
            <person name="Hou L."/>
            <person name="Xu J."/>
            <person name="Tong Z."/>
            <person name="Xu A."/>
            <person name="Yuan X."/>
            <person name="Wang W."/>
            <person name="Yang Q."/>
            <person name="Chen L."/>
            <person name="Sun Z."/>
            <person name="Wang K."/>
            <person name="Pan B."/>
            <person name="Chen J."/>
            <person name="Bao Y."/>
            <person name="Liu F."/>
            <person name="Qi X."/>
            <person name="Gang D.R."/>
            <person name="Wen J."/>
            <person name="Li J."/>
        </authorList>
    </citation>
    <scope>NUCLEOTIDE SEQUENCE</scope>
    <source>
        <strain evidence="3">Dzin_1.0</strain>
    </source>
</reference>
<evidence type="ECO:0000313" key="3">
    <source>
        <dbReference type="EMBL" id="KAJ0981602.1"/>
    </source>
</evidence>
<reference evidence="3" key="1">
    <citation type="submission" date="2021-03" db="EMBL/GenBank/DDBJ databases">
        <authorList>
            <person name="Li Z."/>
            <person name="Yang C."/>
        </authorList>
    </citation>
    <scope>NUCLEOTIDE SEQUENCE</scope>
    <source>
        <strain evidence="3">Dzin_1.0</strain>
        <tissue evidence="3">Leaf</tissue>
    </source>
</reference>
<evidence type="ECO:0000259" key="2">
    <source>
        <dbReference type="Pfam" id="PF04195"/>
    </source>
</evidence>
<keyword evidence="4" id="KW-1185">Reference proteome</keyword>
<evidence type="ECO:0000313" key="4">
    <source>
        <dbReference type="Proteomes" id="UP001085076"/>
    </source>
</evidence>
<organism evidence="3 4">
    <name type="scientific">Dioscorea zingiberensis</name>
    <dbReference type="NCBI Taxonomy" id="325984"/>
    <lineage>
        <taxon>Eukaryota</taxon>
        <taxon>Viridiplantae</taxon>
        <taxon>Streptophyta</taxon>
        <taxon>Embryophyta</taxon>
        <taxon>Tracheophyta</taxon>
        <taxon>Spermatophyta</taxon>
        <taxon>Magnoliopsida</taxon>
        <taxon>Liliopsida</taxon>
        <taxon>Dioscoreales</taxon>
        <taxon>Dioscoreaceae</taxon>
        <taxon>Dioscorea</taxon>
    </lineage>
</organism>
<dbReference type="InterPro" id="IPR007321">
    <property type="entry name" value="Transposase_28"/>
</dbReference>
<protein>
    <recommendedName>
        <fullName evidence="2">Transposase (putative) gypsy type domain-containing protein</fullName>
    </recommendedName>
</protein>
<name>A0A9D5HN33_9LILI</name>
<gene>
    <name evidence="3" type="ORF">J5N97_009857</name>
</gene>
<dbReference type="OrthoDB" id="671678at2759"/>
<accession>A0A9D5HN33</accession>
<feature type="region of interest" description="Disordered" evidence="1">
    <location>
        <begin position="172"/>
        <end position="207"/>
    </location>
</feature>